<keyword evidence="2" id="KW-0808">Transferase</keyword>
<evidence type="ECO:0000313" key="2">
    <source>
        <dbReference type="EMBL" id="EMF56731.1"/>
    </source>
</evidence>
<feature type="compositionally biased region" description="Basic and acidic residues" evidence="1">
    <location>
        <begin position="1"/>
        <end position="10"/>
    </location>
</feature>
<accession>M3EK42</accession>
<evidence type="ECO:0000313" key="3">
    <source>
        <dbReference type="Proteomes" id="UP000030760"/>
    </source>
</evidence>
<sequence>MSAHRTRAESSDIPLRTLTDPGLVLDADPARMRQALGNLTSNALSHPGGRHCHPYRPS</sequence>
<dbReference type="Proteomes" id="UP000030760">
    <property type="component" value="Unassembled WGS sequence"/>
</dbReference>
<keyword evidence="2" id="KW-0418">Kinase</keyword>
<dbReference type="Gene3D" id="3.30.565.10">
    <property type="entry name" value="Histidine kinase-like ATPase, C-terminal domain"/>
    <property type="match status" value="1"/>
</dbReference>
<dbReference type="EMBL" id="KB405060">
    <property type="protein sequence ID" value="EMF56731.1"/>
    <property type="molecule type" value="Genomic_DNA"/>
</dbReference>
<evidence type="ECO:0000256" key="1">
    <source>
        <dbReference type="SAM" id="MobiDB-lite"/>
    </source>
</evidence>
<gene>
    <name evidence="2" type="ORF">SBD_1814</name>
</gene>
<dbReference type="InterPro" id="IPR036890">
    <property type="entry name" value="HATPase_C_sf"/>
</dbReference>
<dbReference type="AlphaFoldDB" id="M3EK42"/>
<dbReference type="SUPFAM" id="SSF55874">
    <property type="entry name" value="ATPase domain of HSP90 chaperone/DNA topoisomerase II/histidine kinase"/>
    <property type="match status" value="1"/>
</dbReference>
<protein>
    <submittedName>
        <fullName evidence="2">Sensor kinase</fullName>
    </submittedName>
</protein>
<reference evidence="3" key="1">
    <citation type="journal article" date="2013" name="Genome Announc.">
        <title>Draft Genome Sequence of Streptomyces bottropensis ATCC 25435, a Bottromycin-Producing Actinomycete.</title>
        <authorList>
            <person name="Zhang H."/>
            <person name="Zhou W."/>
            <person name="Zhuang Y."/>
            <person name="Liang X."/>
            <person name="Liu T."/>
        </authorList>
    </citation>
    <scope>NUCLEOTIDE SEQUENCE [LARGE SCALE GENOMIC DNA]</scope>
    <source>
        <strain evidence="3">ATCC 25435</strain>
    </source>
</reference>
<proteinExistence type="predicted"/>
<organism evidence="2 3">
    <name type="scientific">Streptomyces bottropensis ATCC 25435</name>
    <dbReference type="NCBI Taxonomy" id="1054862"/>
    <lineage>
        <taxon>Bacteria</taxon>
        <taxon>Bacillati</taxon>
        <taxon>Actinomycetota</taxon>
        <taxon>Actinomycetes</taxon>
        <taxon>Kitasatosporales</taxon>
        <taxon>Streptomycetaceae</taxon>
        <taxon>Streptomyces</taxon>
    </lineage>
</organism>
<name>M3EK42_9ACTN</name>
<feature type="region of interest" description="Disordered" evidence="1">
    <location>
        <begin position="1"/>
        <end position="21"/>
    </location>
</feature>
<dbReference type="GO" id="GO:0016301">
    <property type="term" value="F:kinase activity"/>
    <property type="evidence" value="ECO:0007669"/>
    <property type="project" value="UniProtKB-KW"/>
</dbReference>